<feature type="compositionally biased region" description="Basic residues" evidence="1">
    <location>
        <begin position="393"/>
        <end position="419"/>
    </location>
</feature>
<feature type="region of interest" description="Disordered" evidence="1">
    <location>
        <begin position="644"/>
        <end position="664"/>
    </location>
</feature>
<dbReference type="AlphaFoldDB" id="A0A5N6KTK5"/>
<dbReference type="Gene3D" id="3.20.20.70">
    <property type="entry name" value="Aldolase class I"/>
    <property type="match status" value="1"/>
</dbReference>
<reference evidence="2 3" key="1">
    <citation type="submission" date="2019-06" db="EMBL/GenBank/DDBJ databases">
        <title>A chromosomal-level reference genome of Carpinus fangiana (Coryloideae, Betulaceae).</title>
        <authorList>
            <person name="Yang X."/>
            <person name="Wang Z."/>
            <person name="Zhang L."/>
            <person name="Hao G."/>
            <person name="Liu J."/>
            <person name="Yang Y."/>
        </authorList>
    </citation>
    <scope>NUCLEOTIDE SEQUENCE [LARGE SCALE GENOMIC DNA]</scope>
    <source>
        <strain evidence="2">Cfa_2016G</strain>
        <tissue evidence="2">Leaf</tissue>
    </source>
</reference>
<feature type="compositionally biased region" description="Polar residues" evidence="1">
    <location>
        <begin position="655"/>
        <end position="664"/>
    </location>
</feature>
<dbReference type="GO" id="GO:0008840">
    <property type="term" value="F:4-hydroxy-tetrahydrodipicolinate synthase activity"/>
    <property type="evidence" value="ECO:0007669"/>
    <property type="project" value="TreeGrafter"/>
</dbReference>
<keyword evidence="3" id="KW-1185">Reference proteome</keyword>
<protein>
    <recommendedName>
        <fullName evidence="4">4-hydroxy-tetrahydrodipicolinate synthase</fullName>
    </recommendedName>
</protein>
<dbReference type="Pfam" id="PF00701">
    <property type="entry name" value="DHDPS"/>
    <property type="match status" value="1"/>
</dbReference>
<dbReference type="InterPro" id="IPR013785">
    <property type="entry name" value="Aldolase_TIM"/>
</dbReference>
<dbReference type="OrthoDB" id="191315at2759"/>
<dbReference type="SMART" id="SM01130">
    <property type="entry name" value="DHDPS"/>
    <property type="match status" value="1"/>
</dbReference>
<comment type="caution">
    <text evidence="2">The sequence shown here is derived from an EMBL/GenBank/DDBJ whole genome shotgun (WGS) entry which is preliminary data.</text>
</comment>
<evidence type="ECO:0000313" key="2">
    <source>
        <dbReference type="EMBL" id="KAB8343135.1"/>
    </source>
</evidence>
<feature type="compositionally biased region" description="Basic residues" evidence="1">
    <location>
        <begin position="568"/>
        <end position="578"/>
    </location>
</feature>
<feature type="compositionally biased region" description="Gly residues" evidence="1">
    <location>
        <begin position="533"/>
        <end position="545"/>
    </location>
</feature>
<evidence type="ECO:0008006" key="4">
    <source>
        <dbReference type="Google" id="ProtNLM"/>
    </source>
</evidence>
<dbReference type="Proteomes" id="UP000327013">
    <property type="component" value="Unassembled WGS sequence"/>
</dbReference>
<dbReference type="PRINTS" id="PR00146">
    <property type="entry name" value="DHPICSNTHASE"/>
</dbReference>
<sequence>MSTNGTISTRKIPFIAGAYAPILTLFKTDGSEDLDLDAQRKHAVRLVKEGLAGLVALGSNGEAVHLTRSERIALITAIREALDAAGFTQTPLVAGCTAQSTRETIELCEEAARAGASYALILPPCYFKGMFVGNQTFIDYYTGVAEKSPIPILMYNYPGAVAGVDLDSDTMIAIAQHPNVVGAKFTCANTGKLTRLAHAKNAISVKGLGSGFLCTAGFADMTVQTAVSLGSGTIVGTGNVLPKLSARVWSLWAEGKQDEAIAMQQVLAQADWVLSRGGIPGTKAALNELWGYGGVGRRPLPAWSAEQQKQIGIDLAEALKDLGAKDIDHVRWEDEPRTTACTVSLCSCNMPPQARSRKHSLWNNPQQDQVPPRVVTNVRKPRVVLIQPIQHRLAQRHHRHRKRQQHRHARLPTAHHARPTKPPTDTLPRRATPLDTRIRTPIRPHDVQIHKITGSLDGVEGALGTRKAVAGLERRKAVDVVDGAVEGVRGPQGPVQGAAGHGERAAEDIAGVPDDEGQGDGEPGERRDAGGVRPAGGGAGGGAAHGDGLRGRRGRRGRGVGGGARRGGAQRRRGRRRRGAVEVGRVLARGDHGGLGGFWLGWVEVETVGCSHANACGEEGGVKVEKHEAACCCDRRPAQLKAAGSLRAEPPRASAQEQNVGMKC</sequence>
<proteinExistence type="predicted"/>
<organism evidence="2 3">
    <name type="scientific">Carpinus fangiana</name>
    <dbReference type="NCBI Taxonomy" id="176857"/>
    <lineage>
        <taxon>Eukaryota</taxon>
        <taxon>Viridiplantae</taxon>
        <taxon>Streptophyta</taxon>
        <taxon>Embryophyta</taxon>
        <taxon>Tracheophyta</taxon>
        <taxon>Spermatophyta</taxon>
        <taxon>Magnoliopsida</taxon>
        <taxon>eudicotyledons</taxon>
        <taxon>Gunneridae</taxon>
        <taxon>Pentapetalae</taxon>
        <taxon>rosids</taxon>
        <taxon>fabids</taxon>
        <taxon>Fagales</taxon>
        <taxon>Betulaceae</taxon>
        <taxon>Carpinus</taxon>
    </lineage>
</organism>
<dbReference type="PANTHER" id="PTHR12128:SF24">
    <property type="entry name" value="DIHYDRODIPICOLINATE SYNTHETASE FAMILY PROTEIN (AFU_ORTHOLOGUE AFUA_3G11920)"/>
    <property type="match status" value="1"/>
</dbReference>
<dbReference type="InterPro" id="IPR002220">
    <property type="entry name" value="DapA-like"/>
</dbReference>
<dbReference type="PANTHER" id="PTHR12128">
    <property type="entry name" value="DIHYDRODIPICOLINATE SYNTHASE"/>
    <property type="match status" value="1"/>
</dbReference>
<feature type="region of interest" description="Disordered" evidence="1">
    <location>
        <begin position="487"/>
        <end position="578"/>
    </location>
</feature>
<evidence type="ECO:0000313" key="3">
    <source>
        <dbReference type="Proteomes" id="UP000327013"/>
    </source>
</evidence>
<dbReference type="SUPFAM" id="SSF51569">
    <property type="entry name" value="Aldolase"/>
    <property type="match status" value="1"/>
</dbReference>
<name>A0A5N6KTK5_9ROSI</name>
<evidence type="ECO:0000256" key="1">
    <source>
        <dbReference type="SAM" id="MobiDB-lite"/>
    </source>
</evidence>
<feature type="region of interest" description="Disordered" evidence="1">
    <location>
        <begin position="392"/>
        <end position="431"/>
    </location>
</feature>
<gene>
    <name evidence="2" type="ORF">FH972_022728</name>
</gene>
<dbReference type="CDD" id="cd00408">
    <property type="entry name" value="DHDPS-like"/>
    <property type="match status" value="1"/>
</dbReference>
<dbReference type="EMBL" id="VIBQ01000012">
    <property type="protein sequence ID" value="KAB8343135.1"/>
    <property type="molecule type" value="Genomic_DNA"/>
</dbReference>
<accession>A0A5N6KTK5</accession>